<organism evidence="2 3">
    <name type="scientific">[Clostridium] leptum DSM 753</name>
    <dbReference type="NCBI Taxonomy" id="428125"/>
    <lineage>
        <taxon>Bacteria</taxon>
        <taxon>Bacillati</taxon>
        <taxon>Bacillota</taxon>
        <taxon>Clostridia</taxon>
        <taxon>Eubacteriales</taxon>
        <taxon>Oscillospiraceae</taxon>
        <taxon>Oscillospiraceae incertae sedis</taxon>
    </lineage>
</organism>
<gene>
    <name evidence="2" type="ORF">CH238_03565</name>
</gene>
<feature type="compositionally biased region" description="Basic residues" evidence="1">
    <location>
        <begin position="61"/>
        <end position="70"/>
    </location>
</feature>
<reference evidence="2 3" key="1">
    <citation type="submission" date="2017-07" db="EMBL/GenBank/DDBJ databases">
        <title>Prevalence of linear plasmids in Cutibacterium (Propionibacterium) acnes isolates obtained from prostatic tissue.</title>
        <authorList>
            <person name="Davidsson S."/>
            <person name="Carlsson J."/>
            <person name="Molling P."/>
            <person name="Andren O."/>
            <person name="Andersson S.-O."/>
            <person name="Brzuszkiewicz E."/>
            <person name="Poehlein A."/>
            <person name="Al-Zeer M."/>
            <person name="Brinkmann V."/>
            <person name="Scavenius C."/>
            <person name="Nazipi S."/>
            <person name="Soderquist B."/>
            <person name="Bruggemann H."/>
        </authorList>
    </citation>
    <scope>NUCLEOTIDE SEQUENCE [LARGE SCALE GENOMIC DNA]</scope>
    <source>
        <strain evidence="2 3">DSM 753</strain>
    </source>
</reference>
<evidence type="ECO:0000313" key="2">
    <source>
        <dbReference type="EMBL" id="PEQ25127.1"/>
    </source>
</evidence>
<dbReference type="AlphaFoldDB" id="A0A855A7A1"/>
<name>A0A855A7A1_9FIRM</name>
<keyword evidence="3" id="KW-1185">Reference proteome</keyword>
<evidence type="ECO:0000313" key="3">
    <source>
        <dbReference type="Proteomes" id="UP000220611"/>
    </source>
</evidence>
<proteinExistence type="predicted"/>
<feature type="compositionally biased region" description="Basic residues" evidence="1">
    <location>
        <begin position="43"/>
        <end position="52"/>
    </location>
</feature>
<sequence>MLFRRKGSKLKIIQACLTAGGSAALPKESVQGRKNFWAPEERKKKKLRRTRPAQRESALWRSRRKPGKAV</sequence>
<dbReference type="EMBL" id="NOXF01000002">
    <property type="protein sequence ID" value="PEQ25127.1"/>
    <property type="molecule type" value="Genomic_DNA"/>
</dbReference>
<evidence type="ECO:0000256" key="1">
    <source>
        <dbReference type="SAM" id="MobiDB-lite"/>
    </source>
</evidence>
<dbReference type="Proteomes" id="UP000220611">
    <property type="component" value="Unassembled WGS sequence"/>
</dbReference>
<feature type="region of interest" description="Disordered" evidence="1">
    <location>
        <begin position="35"/>
        <end position="70"/>
    </location>
</feature>
<comment type="caution">
    <text evidence="2">The sequence shown here is derived from an EMBL/GenBank/DDBJ whole genome shotgun (WGS) entry which is preliminary data.</text>
</comment>
<accession>A0A855A7A1</accession>
<protein>
    <submittedName>
        <fullName evidence="2">Uncharacterized protein</fullName>
    </submittedName>
</protein>